<accession>A0AAN9AT35</accession>
<protein>
    <submittedName>
        <fullName evidence="3">Uncharacterized protein</fullName>
    </submittedName>
</protein>
<keyword evidence="4" id="KW-1185">Reference proteome</keyword>
<sequence>MEFKSQERLFFIQSGKDLSTGNSFDEEASLHLYESMSLPRMPASSLDKSFLSESWEDNVAEEEHLYEEMSFPGEVPSTVSSAPISLIDFNVDRELTLYEPVVPPRAKKHSRDVHICVENTRQEPAKSLPQSHLNDTIQYTELTFGDQESIVNPYSQENSFGDQGNVITKHSARDQENMANQHHQERCLGGSVSSTLQNYNLSSLSSVNLDFFYEIPLDDDFDEPGDHKYRKHSMLSGRGSEDGFSLYETFARKLSFYGRIPYERIGDGKDPRKQSSHHSDRSPYERYWKPLSKMSGRRKSQSTPDCSKNNHCRTSRDCGRNDDRSERHDCKKSKNGKNESCQRRNDRTKNNDHDEKKRNKRLIQASHPQTSSKEEQRPFMTSSSKKLFSSFSGSSLFAFNPRKTKMDVSDHSALQSKSSSIFYLENKSQNAVSYGSTSPLLTDSFMRCDQEQDNKTKKSSQAGMKGWRRQCMMATLLFFFVALLAVGVFALVKTYAYGTKGGLLASKLGKVQSLPRLHAG</sequence>
<feature type="compositionally biased region" description="Basic and acidic residues" evidence="1">
    <location>
        <begin position="263"/>
        <end position="288"/>
    </location>
</feature>
<reference evidence="3 4" key="1">
    <citation type="submission" date="2024-02" db="EMBL/GenBank/DDBJ databases">
        <title>Chromosome-scale genome assembly of the rough periwinkle Littorina saxatilis.</title>
        <authorList>
            <person name="De Jode A."/>
            <person name="Faria R."/>
            <person name="Formenti G."/>
            <person name="Sims Y."/>
            <person name="Smith T.P."/>
            <person name="Tracey A."/>
            <person name="Wood J.M.D."/>
            <person name="Zagrodzka Z.B."/>
            <person name="Johannesson K."/>
            <person name="Butlin R.K."/>
            <person name="Leder E.H."/>
        </authorList>
    </citation>
    <scope>NUCLEOTIDE SEQUENCE [LARGE SCALE GENOMIC DNA]</scope>
    <source>
        <strain evidence="3">Snail1</strain>
        <tissue evidence="3">Muscle</tissue>
    </source>
</reference>
<feature type="region of interest" description="Disordered" evidence="1">
    <location>
        <begin position="263"/>
        <end position="383"/>
    </location>
</feature>
<feature type="compositionally biased region" description="Basic and acidic residues" evidence="1">
    <location>
        <begin position="336"/>
        <end position="357"/>
    </location>
</feature>
<evidence type="ECO:0000256" key="1">
    <source>
        <dbReference type="SAM" id="MobiDB-lite"/>
    </source>
</evidence>
<organism evidence="3 4">
    <name type="scientific">Littorina saxatilis</name>
    <dbReference type="NCBI Taxonomy" id="31220"/>
    <lineage>
        <taxon>Eukaryota</taxon>
        <taxon>Metazoa</taxon>
        <taxon>Spiralia</taxon>
        <taxon>Lophotrochozoa</taxon>
        <taxon>Mollusca</taxon>
        <taxon>Gastropoda</taxon>
        <taxon>Caenogastropoda</taxon>
        <taxon>Littorinimorpha</taxon>
        <taxon>Littorinoidea</taxon>
        <taxon>Littorinidae</taxon>
        <taxon>Littorina</taxon>
    </lineage>
</organism>
<evidence type="ECO:0000313" key="4">
    <source>
        <dbReference type="Proteomes" id="UP001374579"/>
    </source>
</evidence>
<keyword evidence="2" id="KW-0812">Transmembrane</keyword>
<proteinExistence type="predicted"/>
<feature type="transmembrane region" description="Helical" evidence="2">
    <location>
        <begin position="471"/>
        <end position="492"/>
    </location>
</feature>
<gene>
    <name evidence="3" type="ORF">V1264_008387</name>
</gene>
<feature type="compositionally biased region" description="Basic and acidic residues" evidence="1">
    <location>
        <begin position="314"/>
        <end position="329"/>
    </location>
</feature>
<keyword evidence="2" id="KW-1133">Transmembrane helix</keyword>
<dbReference type="EMBL" id="JBAMIC010000021">
    <property type="protein sequence ID" value="KAK7092677.1"/>
    <property type="molecule type" value="Genomic_DNA"/>
</dbReference>
<comment type="caution">
    <text evidence="3">The sequence shown here is derived from an EMBL/GenBank/DDBJ whole genome shotgun (WGS) entry which is preliminary data.</text>
</comment>
<evidence type="ECO:0000313" key="3">
    <source>
        <dbReference type="EMBL" id="KAK7092677.1"/>
    </source>
</evidence>
<dbReference type="AlphaFoldDB" id="A0AAN9AT35"/>
<evidence type="ECO:0000256" key="2">
    <source>
        <dbReference type="SAM" id="Phobius"/>
    </source>
</evidence>
<dbReference type="Proteomes" id="UP001374579">
    <property type="component" value="Unassembled WGS sequence"/>
</dbReference>
<name>A0AAN9AT35_9CAEN</name>
<keyword evidence="2" id="KW-0472">Membrane</keyword>